<dbReference type="SUPFAM" id="SSF55681">
    <property type="entry name" value="Class II aaRS and biotin synthetases"/>
    <property type="match status" value="1"/>
</dbReference>
<dbReference type="AlphaFoldDB" id="A0A2U0UH23"/>
<dbReference type="OrthoDB" id="9802326at2"/>
<proteinExistence type="inferred from homology"/>
<evidence type="ECO:0000256" key="2">
    <source>
        <dbReference type="ARBA" id="ARBA00022598"/>
    </source>
</evidence>
<dbReference type="Gene3D" id="2.40.50.140">
    <property type="entry name" value="Nucleic acid-binding proteins"/>
    <property type="match status" value="1"/>
</dbReference>
<dbReference type="CDD" id="cd04318">
    <property type="entry name" value="EcAsnRS_like_N"/>
    <property type="match status" value="1"/>
</dbReference>
<keyword evidence="10" id="KW-1185">Reference proteome</keyword>
<dbReference type="Gene3D" id="3.30.930.10">
    <property type="entry name" value="Bira Bifunctional Protein, Domain 2"/>
    <property type="match status" value="1"/>
</dbReference>
<dbReference type="Proteomes" id="UP000245870">
    <property type="component" value="Unassembled WGS sequence"/>
</dbReference>
<comment type="subcellular location">
    <subcellularLocation>
        <location evidence="7">Cytoplasm</location>
    </subcellularLocation>
</comment>
<comment type="caution">
    <text evidence="9">The sequence shown here is derived from an EMBL/GenBank/DDBJ whole genome shotgun (WGS) entry which is preliminary data.</text>
</comment>
<name>A0A2U0UH23_9BACT</name>
<comment type="similarity">
    <text evidence="1 7">Belongs to the class-II aminoacyl-tRNA synthetase family.</text>
</comment>
<accession>A0A2U0UH23</accession>
<keyword evidence="5 7" id="KW-0648">Protein biosynthesis</keyword>
<dbReference type="HAMAP" id="MF_00534">
    <property type="entry name" value="Asn_tRNA_synth"/>
    <property type="match status" value="1"/>
</dbReference>
<organism evidence="9 10">
    <name type="scientific">Hallella colorans</name>
    <dbReference type="NCBI Taxonomy" id="1703337"/>
    <lineage>
        <taxon>Bacteria</taxon>
        <taxon>Pseudomonadati</taxon>
        <taxon>Bacteroidota</taxon>
        <taxon>Bacteroidia</taxon>
        <taxon>Bacteroidales</taxon>
        <taxon>Prevotellaceae</taxon>
        <taxon>Hallella</taxon>
    </lineage>
</organism>
<dbReference type="GO" id="GO:0005737">
    <property type="term" value="C:cytoplasm"/>
    <property type="evidence" value="ECO:0007669"/>
    <property type="project" value="UniProtKB-SubCell"/>
</dbReference>
<gene>
    <name evidence="7" type="primary">asnS</name>
    <name evidence="9" type="ORF">C7379_10537</name>
</gene>
<dbReference type="RefSeq" id="WP_116616074.1">
    <property type="nucleotide sequence ID" value="NZ_CAUPIB010000002.1"/>
</dbReference>
<dbReference type="InterPro" id="IPR004365">
    <property type="entry name" value="NA-bd_OB_tRNA"/>
</dbReference>
<evidence type="ECO:0000313" key="9">
    <source>
        <dbReference type="EMBL" id="PVX56916.1"/>
    </source>
</evidence>
<dbReference type="InterPro" id="IPR012340">
    <property type="entry name" value="NA-bd_OB-fold"/>
</dbReference>
<dbReference type="EC" id="6.1.1.22" evidence="7"/>
<dbReference type="SUPFAM" id="SSF50249">
    <property type="entry name" value="Nucleic acid-binding proteins"/>
    <property type="match status" value="1"/>
</dbReference>
<dbReference type="PANTHER" id="PTHR22594:SF34">
    <property type="entry name" value="ASPARAGINE--TRNA LIGASE, MITOCHONDRIAL-RELATED"/>
    <property type="match status" value="1"/>
</dbReference>
<protein>
    <recommendedName>
        <fullName evidence="7">Asparagine--tRNA ligase</fullName>
        <ecNumber evidence="7">6.1.1.22</ecNumber>
    </recommendedName>
    <alternativeName>
        <fullName evidence="7">Asparaginyl-tRNA synthetase</fullName>
        <shortName evidence="7">AsnRS</shortName>
    </alternativeName>
</protein>
<evidence type="ECO:0000256" key="1">
    <source>
        <dbReference type="ARBA" id="ARBA00008226"/>
    </source>
</evidence>
<feature type="domain" description="Aminoacyl-transfer RNA synthetases class-II family profile" evidence="8">
    <location>
        <begin position="133"/>
        <end position="453"/>
    </location>
</feature>
<evidence type="ECO:0000256" key="4">
    <source>
        <dbReference type="ARBA" id="ARBA00022840"/>
    </source>
</evidence>
<keyword evidence="7" id="KW-0963">Cytoplasm</keyword>
<comment type="catalytic activity">
    <reaction evidence="7">
        <text>tRNA(Asn) + L-asparagine + ATP = L-asparaginyl-tRNA(Asn) + AMP + diphosphate + H(+)</text>
        <dbReference type="Rhea" id="RHEA:11180"/>
        <dbReference type="Rhea" id="RHEA-COMP:9659"/>
        <dbReference type="Rhea" id="RHEA-COMP:9674"/>
        <dbReference type="ChEBI" id="CHEBI:15378"/>
        <dbReference type="ChEBI" id="CHEBI:30616"/>
        <dbReference type="ChEBI" id="CHEBI:33019"/>
        <dbReference type="ChEBI" id="CHEBI:58048"/>
        <dbReference type="ChEBI" id="CHEBI:78442"/>
        <dbReference type="ChEBI" id="CHEBI:78515"/>
        <dbReference type="ChEBI" id="CHEBI:456215"/>
        <dbReference type="EC" id="6.1.1.22"/>
    </reaction>
</comment>
<keyword evidence="2 7" id="KW-0436">Ligase</keyword>
<dbReference type="GO" id="GO:0005524">
    <property type="term" value="F:ATP binding"/>
    <property type="evidence" value="ECO:0007669"/>
    <property type="project" value="UniProtKB-UniRule"/>
</dbReference>
<keyword evidence="6 7" id="KW-0030">Aminoacyl-tRNA synthetase</keyword>
<dbReference type="Pfam" id="PF01336">
    <property type="entry name" value="tRNA_anti-codon"/>
    <property type="match status" value="1"/>
</dbReference>
<dbReference type="InterPro" id="IPR006195">
    <property type="entry name" value="aa-tRNA-synth_II"/>
</dbReference>
<evidence type="ECO:0000313" key="10">
    <source>
        <dbReference type="Proteomes" id="UP000245870"/>
    </source>
</evidence>
<dbReference type="GO" id="GO:0004816">
    <property type="term" value="F:asparagine-tRNA ligase activity"/>
    <property type="evidence" value="ECO:0007669"/>
    <property type="project" value="UniProtKB-UniRule"/>
</dbReference>
<dbReference type="InterPro" id="IPR045864">
    <property type="entry name" value="aa-tRNA-synth_II/BPL/LPL"/>
</dbReference>
<dbReference type="GO" id="GO:0003676">
    <property type="term" value="F:nucleic acid binding"/>
    <property type="evidence" value="ECO:0007669"/>
    <property type="project" value="InterPro"/>
</dbReference>
<evidence type="ECO:0000256" key="3">
    <source>
        <dbReference type="ARBA" id="ARBA00022741"/>
    </source>
</evidence>
<dbReference type="Pfam" id="PF00152">
    <property type="entry name" value="tRNA-synt_2"/>
    <property type="match status" value="1"/>
</dbReference>
<dbReference type="PRINTS" id="PR01042">
    <property type="entry name" value="TRNASYNTHASP"/>
</dbReference>
<dbReference type="InterPro" id="IPR004522">
    <property type="entry name" value="Asn-tRNA-ligase"/>
</dbReference>
<dbReference type="NCBIfam" id="NF003037">
    <property type="entry name" value="PRK03932.1"/>
    <property type="match status" value="1"/>
</dbReference>
<comment type="subunit">
    <text evidence="7">Homodimer.</text>
</comment>
<dbReference type="NCBIfam" id="TIGR00457">
    <property type="entry name" value="asnS"/>
    <property type="match status" value="1"/>
</dbReference>
<dbReference type="InterPro" id="IPR004364">
    <property type="entry name" value="Aa-tRNA-synt_II"/>
</dbReference>
<dbReference type="FunFam" id="3.30.930.10:FF:000016">
    <property type="entry name" value="Asparagine--tRNA ligase"/>
    <property type="match status" value="1"/>
</dbReference>
<dbReference type="GO" id="GO:0006421">
    <property type="term" value="P:asparaginyl-tRNA aminoacylation"/>
    <property type="evidence" value="ECO:0007669"/>
    <property type="project" value="UniProtKB-UniRule"/>
</dbReference>
<evidence type="ECO:0000256" key="7">
    <source>
        <dbReference type="HAMAP-Rule" id="MF_00534"/>
    </source>
</evidence>
<dbReference type="PANTHER" id="PTHR22594">
    <property type="entry name" value="ASPARTYL/LYSYL-TRNA SYNTHETASE"/>
    <property type="match status" value="1"/>
</dbReference>
<dbReference type="CDD" id="cd00776">
    <property type="entry name" value="AsxRS_core"/>
    <property type="match status" value="1"/>
</dbReference>
<dbReference type="InterPro" id="IPR002312">
    <property type="entry name" value="Asp/Asn-tRNA-synth_IIb"/>
</dbReference>
<evidence type="ECO:0000256" key="6">
    <source>
        <dbReference type="ARBA" id="ARBA00023146"/>
    </source>
</evidence>
<dbReference type="PROSITE" id="PS50862">
    <property type="entry name" value="AA_TRNA_LIGASE_II"/>
    <property type="match status" value="1"/>
</dbReference>
<reference evidence="9 10" key="1">
    <citation type="submission" date="2018-05" db="EMBL/GenBank/DDBJ databases">
        <title>Genomic Encyclopedia of Type Strains, Phase IV (KMG-IV): sequencing the most valuable type-strain genomes for metagenomic binning, comparative biology and taxonomic classification.</title>
        <authorList>
            <person name="Goeker M."/>
        </authorList>
    </citation>
    <scope>NUCLEOTIDE SEQUENCE [LARGE SCALE GENOMIC DNA]</scope>
    <source>
        <strain evidence="9 10">DSM 100333</strain>
    </source>
</reference>
<evidence type="ECO:0000259" key="8">
    <source>
        <dbReference type="PROSITE" id="PS50862"/>
    </source>
</evidence>
<keyword evidence="4 7" id="KW-0067">ATP-binding</keyword>
<dbReference type="EMBL" id="QENY01000005">
    <property type="protein sequence ID" value="PVX56916.1"/>
    <property type="molecule type" value="Genomic_DNA"/>
</dbReference>
<evidence type="ECO:0000256" key="5">
    <source>
        <dbReference type="ARBA" id="ARBA00022917"/>
    </source>
</evidence>
<keyword evidence="3 7" id="KW-0547">Nucleotide-binding</keyword>
<sequence length="463" mass="52901">MKRTKVVDALCCTDFGKDITVKGWVRSHRSSKAVDFIAVNDGSTIKNVQVVINPEKFDADMLRGITTGACIRATGKLVESQGKGQTSEIQAEDIEVYGLCPSDYPMQKKGQSFEYMRQYGHMRLRTNTFGAVFRIRHNMAIAIHKYFHDHGFYYFHTPIITASDAEGAGEMFQVTTLDLDRVAKSGQVDYDRDFFGKKTSLTVSGQLEGELGATALGAIYTFGPTFRAENSNTPRHLAEFWMIEPEVAFIDQEELMDLEEDFIKYCVRWALDNCKDDLEFLNKMIDKSLIQTLESVVKESFVRLTYTEGLNILQEAVNKGHKFEFPVTEWGMDLSSEHERYLVEEHFKRPVIMTDYPAEIKAFYMKRNADGKTMQGTDVLFPRIGEIIGGSVREENLDKLVREIEDRGMDKNCYNWYLDTRKYGSCPHGGFGLGFERLILFVTGMQNIRDVIPFARTPRNAEF</sequence>